<dbReference type="AlphaFoldDB" id="A0A1A6HKR2"/>
<proteinExistence type="predicted"/>
<sequence>AEIRPPGKTPFSSYYGLGLDNTLAGHSWPFQPQSTYSAESMVTGLWGCAEQERLLAQQLKKILQKDVEDHETKIENAKDLCDTFLNKSKDFSECYKAFIGGEESEVKKEISKAQDRVIMETVSRMSVMLCASGWLPMQEHDVSVVETYHQSLVPNHSEETILSSWEGKTEYEWLFLYYPCLPSILYPVSLQSD</sequence>
<comment type="caution">
    <text evidence="3">The sequence shown here is derived from an EMBL/GenBank/DDBJ whole genome shotgun (WGS) entry which is preliminary data.</text>
</comment>
<reference evidence="3 4" key="1">
    <citation type="submission" date="2016-06" db="EMBL/GenBank/DDBJ databases">
        <title>The Draft Genome Sequence and Annotation of the Desert Woodrat Neotoma lepida.</title>
        <authorList>
            <person name="Campbell M."/>
            <person name="Oakeson K.F."/>
            <person name="Yandell M."/>
            <person name="Halpert J.R."/>
            <person name="Dearing D."/>
        </authorList>
    </citation>
    <scope>NUCLEOTIDE SEQUENCE [LARGE SCALE GENOMIC DNA]</scope>
    <source>
        <strain evidence="3">417</strain>
        <tissue evidence="3">Liver</tissue>
    </source>
</reference>
<dbReference type="STRING" id="56216.A0A1A6HKR2"/>
<feature type="coiled-coil region" evidence="1">
    <location>
        <begin position="60"/>
        <end position="87"/>
    </location>
</feature>
<dbReference type="Pfam" id="PF04803">
    <property type="entry name" value="Cor1"/>
    <property type="match status" value="1"/>
</dbReference>
<evidence type="ECO:0000313" key="4">
    <source>
        <dbReference type="Proteomes" id="UP000092124"/>
    </source>
</evidence>
<gene>
    <name evidence="3" type="ORF">A6R68_19351</name>
</gene>
<evidence type="ECO:0000256" key="1">
    <source>
        <dbReference type="SAM" id="Coils"/>
    </source>
</evidence>
<accession>A0A1A6HKR2</accession>
<feature type="non-terminal residue" evidence="3">
    <location>
        <position position="1"/>
    </location>
</feature>
<dbReference type="Proteomes" id="UP000092124">
    <property type="component" value="Unassembled WGS sequence"/>
</dbReference>
<keyword evidence="1" id="KW-0175">Coiled coil</keyword>
<protein>
    <recommendedName>
        <fullName evidence="2">XLR/SYCP3/FAM9 domain-containing protein</fullName>
    </recommendedName>
</protein>
<evidence type="ECO:0000313" key="3">
    <source>
        <dbReference type="EMBL" id="OBS78267.1"/>
    </source>
</evidence>
<feature type="domain" description="XLR/SYCP3/FAM9" evidence="2">
    <location>
        <begin position="55"/>
        <end position="115"/>
    </location>
</feature>
<evidence type="ECO:0000259" key="2">
    <source>
        <dbReference type="Pfam" id="PF04803"/>
    </source>
</evidence>
<keyword evidence="4" id="KW-1185">Reference proteome</keyword>
<dbReference type="EMBL" id="LZPO01027470">
    <property type="protein sequence ID" value="OBS78267.1"/>
    <property type="molecule type" value="Genomic_DNA"/>
</dbReference>
<name>A0A1A6HKR2_NEOLE</name>
<dbReference type="InterPro" id="IPR006888">
    <property type="entry name" value="XLR/SYCP3/FAM9_dom"/>
</dbReference>
<organism evidence="3 4">
    <name type="scientific">Neotoma lepida</name>
    <name type="common">Desert woodrat</name>
    <dbReference type="NCBI Taxonomy" id="56216"/>
    <lineage>
        <taxon>Eukaryota</taxon>
        <taxon>Metazoa</taxon>
        <taxon>Chordata</taxon>
        <taxon>Craniata</taxon>
        <taxon>Vertebrata</taxon>
        <taxon>Euteleostomi</taxon>
        <taxon>Mammalia</taxon>
        <taxon>Eutheria</taxon>
        <taxon>Euarchontoglires</taxon>
        <taxon>Glires</taxon>
        <taxon>Rodentia</taxon>
        <taxon>Myomorpha</taxon>
        <taxon>Muroidea</taxon>
        <taxon>Cricetidae</taxon>
        <taxon>Neotominae</taxon>
        <taxon>Neotoma</taxon>
    </lineage>
</organism>